<evidence type="ECO:0000313" key="3">
    <source>
        <dbReference type="Proteomes" id="UP000075881"/>
    </source>
</evidence>
<keyword evidence="3" id="KW-1185">Reference proteome</keyword>
<dbReference type="AlphaFoldDB" id="A0A182KHF1"/>
<dbReference type="Gene3D" id="3.40.630.30">
    <property type="match status" value="1"/>
</dbReference>
<evidence type="ECO:0000313" key="2">
    <source>
        <dbReference type="EnsemblMetazoa" id="ACHR010189-PA"/>
    </source>
</evidence>
<reference evidence="2" key="2">
    <citation type="submission" date="2020-05" db="UniProtKB">
        <authorList>
            <consortium name="EnsemblMetazoa"/>
        </authorList>
    </citation>
    <scope>IDENTIFICATION</scope>
    <source>
        <strain evidence="2">ACHKN1017</strain>
    </source>
</reference>
<organism evidence="2 3">
    <name type="scientific">Anopheles christyi</name>
    <dbReference type="NCBI Taxonomy" id="43041"/>
    <lineage>
        <taxon>Eukaryota</taxon>
        <taxon>Metazoa</taxon>
        <taxon>Ecdysozoa</taxon>
        <taxon>Arthropoda</taxon>
        <taxon>Hexapoda</taxon>
        <taxon>Insecta</taxon>
        <taxon>Pterygota</taxon>
        <taxon>Neoptera</taxon>
        <taxon>Endopterygota</taxon>
        <taxon>Diptera</taxon>
        <taxon>Nematocera</taxon>
        <taxon>Culicoidea</taxon>
        <taxon>Culicidae</taxon>
        <taxon>Anophelinae</taxon>
        <taxon>Anopheles</taxon>
    </lineage>
</organism>
<dbReference type="STRING" id="43041.A0A182KHF1"/>
<evidence type="ECO:0000256" key="1">
    <source>
        <dbReference type="SAM" id="MobiDB-lite"/>
    </source>
</evidence>
<feature type="region of interest" description="Disordered" evidence="1">
    <location>
        <begin position="73"/>
        <end position="102"/>
    </location>
</feature>
<sequence>MGTVKDDAVTVRKTQPCDLPEVIAMIQELADFEKMPNGPQLTVDDLIRDGGFDGQQSAGDGAPVFHSFVLEAATNDPDGPANQKPLQTSMLCPADPARPLTR</sequence>
<accession>A0A182KHF1</accession>
<dbReference type="VEuPathDB" id="VectorBase:ACHR010189"/>
<evidence type="ECO:0008006" key="4">
    <source>
        <dbReference type="Google" id="ProtNLM"/>
    </source>
</evidence>
<proteinExistence type="predicted"/>
<name>A0A182KHF1_9DIPT</name>
<reference evidence="3" key="1">
    <citation type="submission" date="2013-03" db="EMBL/GenBank/DDBJ databases">
        <title>The Genome Sequence of Anopheles christyi ACHKN1017.</title>
        <authorList>
            <consortium name="The Broad Institute Genomics Platform"/>
            <person name="Neafsey D.E."/>
            <person name="Besansky N."/>
            <person name="Walker B."/>
            <person name="Young S.K."/>
            <person name="Zeng Q."/>
            <person name="Gargeya S."/>
            <person name="Fitzgerald M."/>
            <person name="Haas B."/>
            <person name="Abouelleil A."/>
            <person name="Allen A.W."/>
            <person name="Alvarado L."/>
            <person name="Arachchi H.M."/>
            <person name="Berlin A.M."/>
            <person name="Chapman S.B."/>
            <person name="Gainer-Dewar J."/>
            <person name="Goldberg J."/>
            <person name="Griggs A."/>
            <person name="Gujja S."/>
            <person name="Hansen M."/>
            <person name="Howarth C."/>
            <person name="Imamovic A."/>
            <person name="Ireland A."/>
            <person name="Larimer J."/>
            <person name="McCowan C."/>
            <person name="Murphy C."/>
            <person name="Pearson M."/>
            <person name="Poon T.W."/>
            <person name="Priest M."/>
            <person name="Roberts A."/>
            <person name="Saif S."/>
            <person name="Shea T."/>
            <person name="Sisk P."/>
            <person name="Sykes S."/>
            <person name="Wortman J."/>
            <person name="Nusbaum C."/>
            <person name="Birren B."/>
        </authorList>
    </citation>
    <scope>NUCLEOTIDE SEQUENCE [LARGE SCALE GENOMIC DNA]</scope>
    <source>
        <strain evidence="3">ACHKN1017</strain>
    </source>
</reference>
<dbReference type="EnsemblMetazoa" id="ACHR010189-RA">
    <property type="protein sequence ID" value="ACHR010189-PA"/>
    <property type="gene ID" value="ACHR010189"/>
</dbReference>
<protein>
    <recommendedName>
        <fullName evidence="4">N-acetyltransferase domain-containing protein</fullName>
    </recommendedName>
</protein>
<dbReference type="Proteomes" id="UP000075881">
    <property type="component" value="Unassembled WGS sequence"/>
</dbReference>